<evidence type="ECO:0000256" key="1">
    <source>
        <dbReference type="SAM" id="Phobius"/>
    </source>
</evidence>
<dbReference type="Proteomes" id="UP001177120">
    <property type="component" value="Unassembled WGS sequence"/>
</dbReference>
<feature type="domain" description="PepSY" evidence="2">
    <location>
        <begin position="65"/>
        <end position="121"/>
    </location>
</feature>
<keyword evidence="1" id="KW-0472">Membrane</keyword>
<keyword evidence="4" id="KW-1185">Reference proteome</keyword>
<keyword evidence="1" id="KW-1133">Transmembrane helix</keyword>
<proteinExistence type="predicted"/>
<dbReference type="PANTHER" id="PTHR34219">
    <property type="entry name" value="IRON-REGULATED INNER MEMBRANE PROTEIN-RELATED"/>
    <property type="match status" value="1"/>
</dbReference>
<keyword evidence="1" id="KW-0812">Transmembrane</keyword>
<accession>A0ABS2WJT4</accession>
<feature type="transmembrane region" description="Helical" evidence="1">
    <location>
        <begin position="197"/>
        <end position="217"/>
    </location>
</feature>
<feature type="domain" description="PepSY" evidence="2">
    <location>
        <begin position="280"/>
        <end position="337"/>
    </location>
</feature>
<dbReference type="EMBL" id="JAFHAP010000008">
    <property type="protein sequence ID" value="MBN2909783.1"/>
    <property type="molecule type" value="Genomic_DNA"/>
</dbReference>
<gene>
    <name evidence="3" type="ORF">JQC72_09625</name>
</gene>
<comment type="caution">
    <text evidence="3">The sequence shown here is derived from an EMBL/GenBank/DDBJ whole genome shotgun (WGS) entry which is preliminary data.</text>
</comment>
<feature type="transmembrane region" description="Helical" evidence="1">
    <location>
        <begin position="20"/>
        <end position="42"/>
    </location>
</feature>
<feature type="transmembrane region" description="Helical" evidence="1">
    <location>
        <begin position="410"/>
        <end position="437"/>
    </location>
</feature>
<dbReference type="InterPro" id="IPR025711">
    <property type="entry name" value="PepSY"/>
</dbReference>
<feature type="transmembrane region" description="Helical" evidence="1">
    <location>
        <begin position="149"/>
        <end position="169"/>
    </location>
</feature>
<organism evidence="3 4">
    <name type="scientific">Polycladomyces zharkentensis</name>
    <dbReference type="NCBI Taxonomy" id="2807616"/>
    <lineage>
        <taxon>Bacteria</taxon>
        <taxon>Bacillati</taxon>
        <taxon>Bacillota</taxon>
        <taxon>Bacilli</taxon>
        <taxon>Bacillales</taxon>
        <taxon>Thermoactinomycetaceae</taxon>
        <taxon>Polycladomyces</taxon>
    </lineage>
</organism>
<evidence type="ECO:0000259" key="2">
    <source>
        <dbReference type="Pfam" id="PF03413"/>
    </source>
</evidence>
<evidence type="ECO:0000313" key="3">
    <source>
        <dbReference type="EMBL" id="MBN2909783.1"/>
    </source>
</evidence>
<sequence>MENIPHTEKQWYAAIWRWHFYAGIIFAPFIILLAITGSIYLFKPQIESMLYKDLYYIPASKQKQISPSEQIDQVKKRYPDAKITRFTPSFQSNRTSEVGILRSGEMTTVFVNPYNGKIVGDLNDDKRLMNIIKNLHNGELWGGTFGNRMIELTACWAFILILTGMYLWWPRGRRFGQGTLFPRLRNGKRTLWRDLHAVPAFWLSGLILVLIFTGLPWSGVWGDMINRVATATHTGYPAFAFSFGPKPESTLPKKTKDVAPDVPWAAENLPVPTSSSQGRPLSLEKVIQIAESRNIHSGFTIYFPEGPKGVYTISNKPQRPEDQATLHLDQYSGKVLYDLRFNDYGPLAKAISIGIALHEGRYFGWINQLLGLITCVGLIGIAVMGLILWWKRRPQGKLGAPPRLHSFHLAKGLAVIVIALGLFFPLVGISLLLVWLLDRWIIQRIPFIQQWVG</sequence>
<reference evidence="3" key="1">
    <citation type="journal article" date="2024" name="Int. J. Syst. Evol. Microbiol.">
        <title>Polycladomyces zharkentensis sp. nov., a novel thermophilic cellulose- and starch-degrading member of the Bacillota from a geothermal aquifer in Kazakhstan.</title>
        <authorList>
            <person name="Mashzhan A."/>
            <person name="Kistaubayeva A."/>
            <person name="Javier-Lopez R."/>
            <person name="Bissenova U."/>
            <person name="Bissenbay A."/>
            <person name="Birkeland N.K."/>
        </authorList>
    </citation>
    <scope>NUCLEOTIDE SEQUENCE</scope>
    <source>
        <strain evidence="3">ZKZ2T</strain>
    </source>
</reference>
<dbReference type="InterPro" id="IPR005625">
    <property type="entry name" value="PepSY-ass_TM"/>
</dbReference>
<dbReference type="Pfam" id="PF03413">
    <property type="entry name" value="PepSY"/>
    <property type="match status" value="2"/>
</dbReference>
<evidence type="ECO:0000313" key="4">
    <source>
        <dbReference type="Proteomes" id="UP001177120"/>
    </source>
</evidence>
<dbReference type="PANTHER" id="PTHR34219:SF1">
    <property type="entry name" value="PEPSY DOMAIN-CONTAINING PROTEIN"/>
    <property type="match status" value="1"/>
</dbReference>
<name>A0ABS2WJT4_9BACL</name>
<dbReference type="Pfam" id="PF03929">
    <property type="entry name" value="PepSY_TM"/>
    <property type="match status" value="1"/>
</dbReference>
<protein>
    <submittedName>
        <fullName evidence="3">PepSY domain-containing protein</fullName>
    </submittedName>
</protein>
<feature type="transmembrane region" description="Helical" evidence="1">
    <location>
        <begin position="369"/>
        <end position="390"/>
    </location>
</feature>